<sequence length="128" mass="14194">MLSLHVIRLICPQFWNCQAFLCPFTSLNGSDSIVLHRPYHPLYGAGLASDLRVPTESTVLKGQTVSSCETAHHTVSVFSTERGKNGKKRYSSGNRMSQTRNPENRNPDRPAGLQERPVCTKVGQKPEA</sequence>
<dbReference type="Proteomes" id="UP000585614">
    <property type="component" value="Unassembled WGS sequence"/>
</dbReference>
<accession>A0A7J7RF35</accession>
<dbReference type="EMBL" id="JACAGC010000027">
    <property type="protein sequence ID" value="KAF6274634.1"/>
    <property type="molecule type" value="Genomic_DNA"/>
</dbReference>
<feature type="compositionally biased region" description="Polar residues" evidence="1">
    <location>
        <begin position="91"/>
        <end position="101"/>
    </location>
</feature>
<proteinExistence type="predicted"/>
<feature type="region of interest" description="Disordered" evidence="1">
    <location>
        <begin position="76"/>
        <end position="128"/>
    </location>
</feature>
<protein>
    <submittedName>
        <fullName evidence="2">Uncharacterized protein</fullName>
    </submittedName>
</protein>
<evidence type="ECO:0000313" key="3">
    <source>
        <dbReference type="Proteomes" id="UP000585614"/>
    </source>
</evidence>
<evidence type="ECO:0000256" key="1">
    <source>
        <dbReference type="SAM" id="MobiDB-lite"/>
    </source>
</evidence>
<comment type="caution">
    <text evidence="2">The sequence shown here is derived from an EMBL/GenBank/DDBJ whole genome shotgun (WGS) entry which is preliminary data.</text>
</comment>
<organism evidence="2 3">
    <name type="scientific">Rhinolophus ferrumequinum</name>
    <name type="common">Greater horseshoe bat</name>
    <dbReference type="NCBI Taxonomy" id="59479"/>
    <lineage>
        <taxon>Eukaryota</taxon>
        <taxon>Metazoa</taxon>
        <taxon>Chordata</taxon>
        <taxon>Craniata</taxon>
        <taxon>Vertebrata</taxon>
        <taxon>Euteleostomi</taxon>
        <taxon>Mammalia</taxon>
        <taxon>Eutheria</taxon>
        <taxon>Laurasiatheria</taxon>
        <taxon>Chiroptera</taxon>
        <taxon>Yinpterochiroptera</taxon>
        <taxon>Rhinolophoidea</taxon>
        <taxon>Rhinolophidae</taxon>
        <taxon>Rhinolophinae</taxon>
        <taxon>Rhinolophus</taxon>
    </lineage>
</organism>
<evidence type="ECO:0000313" key="2">
    <source>
        <dbReference type="EMBL" id="KAF6274634.1"/>
    </source>
</evidence>
<name>A0A7J7RF35_RHIFE</name>
<dbReference type="AlphaFoldDB" id="A0A7J7RF35"/>
<gene>
    <name evidence="2" type="ORF">mRhiFer1_009471</name>
</gene>
<reference evidence="2 3" key="1">
    <citation type="journal article" date="2020" name="Nature">
        <title>Six reference-quality genomes reveal evolution of bat adaptations.</title>
        <authorList>
            <person name="Jebb D."/>
            <person name="Huang Z."/>
            <person name="Pippel M."/>
            <person name="Hughes G.M."/>
            <person name="Lavrichenko K."/>
            <person name="Devanna P."/>
            <person name="Winkler S."/>
            <person name="Jermiin L.S."/>
            <person name="Skirmuntt E.C."/>
            <person name="Katzourakis A."/>
            <person name="Burkitt-Gray L."/>
            <person name="Ray D.A."/>
            <person name="Sullivan K.A.M."/>
            <person name="Roscito J.G."/>
            <person name="Kirilenko B.M."/>
            <person name="Davalos L.M."/>
            <person name="Corthals A.P."/>
            <person name="Power M.L."/>
            <person name="Jones G."/>
            <person name="Ransome R.D."/>
            <person name="Dechmann D.K.N."/>
            <person name="Locatelli A.G."/>
            <person name="Puechmaille S.J."/>
            <person name="Fedrigo O."/>
            <person name="Jarvis E.D."/>
            <person name="Hiller M."/>
            <person name="Vernes S.C."/>
            <person name="Myers E.W."/>
            <person name="Teeling E.C."/>
        </authorList>
    </citation>
    <scope>NUCLEOTIDE SEQUENCE [LARGE SCALE GENOMIC DNA]</scope>
    <source>
        <strain evidence="2">MRhiFer1</strain>
        <tissue evidence="2">Lung</tissue>
    </source>
</reference>